<dbReference type="OrthoDB" id="6475864at2"/>
<feature type="chain" id="PRO_5017541652" description="Poly(Beta-D-mannuronate) lyase" evidence="1">
    <location>
        <begin position="23"/>
        <end position="483"/>
    </location>
</feature>
<evidence type="ECO:0000313" key="2">
    <source>
        <dbReference type="EMBL" id="AXY75977.1"/>
    </source>
</evidence>
<reference evidence="2 3" key="1">
    <citation type="submission" date="2018-09" db="EMBL/GenBank/DDBJ databases">
        <title>Genome sequencing of strain 6GH32-13.</title>
        <authorList>
            <person name="Weon H.-Y."/>
            <person name="Heo J."/>
            <person name="Kwon S.-W."/>
        </authorList>
    </citation>
    <scope>NUCLEOTIDE SEQUENCE [LARGE SCALE GENOMIC DNA]</scope>
    <source>
        <strain evidence="2 3">5GH32-13</strain>
    </source>
</reference>
<feature type="signal peptide" evidence="1">
    <location>
        <begin position="1"/>
        <end position="22"/>
    </location>
</feature>
<name>A0A3B7MQA7_9BACT</name>
<dbReference type="KEGG" id="pseg:D3H65_19195"/>
<organism evidence="2 3">
    <name type="scientific">Paraflavitalea soli</name>
    <dbReference type="NCBI Taxonomy" id="2315862"/>
    <lineage>
        <taxon>Bacteria</taxon>
        <taxon>Pseudomonadati</taxon>
        <taxon>Bacteroidota</taxon>
        <taxon>Chitinophagia</taxon>
        <taxon>Chitinophagales</taxon>
        <taxon>Chitinophagaceae</taxon>
        <taxon>Paraflavitalea</taxon>
    </lineage>
</organism>
<protein>
    <recommendedName>
        <fullName evidence="4">Poly(Beta-D-mannuronate) lyase</fullName>
    </recommendedName>
</protein>
<gene>
    <name evidence="2" type="ORF">D3H65_19195</name>
</gene>
<dbReference type="Gene3D" id="2.160.20.10">
    <property type="entry name" value="Single-stranded right-handed beta-helix, Pectin lyase-like"/>
    <property type="match status" value="1"/>
</dbReference>
<dbReference type="SUPFAM" id="SSF51126">
    <property type="entry name" value="Pectin lyase-like"/>
    <property type="match status" value="1"/>
</dbReference>
<dbReference type="Proteomes" id="UP000263900">
    <property type="component" value="Chromosome"/>
</dbReference>
<keyword evidence="1" id="KW-0732">Signal</keyword>
<evidence type="ECO:0000256" key="1">
    <source>
        <dbReference type="SAM" id="SignalP"/>
    </source>
</evidence>
<evidence type="ECO:0000313" key="3">
    <source>
        <dbReference type="Proteomes" id="UP000263900"/>
    </source>
</evidence>
<sequence length="483" mass="53157">MTIMKHITLTLAVLILSIATFATDFLTSSPEEAVTLLNKADAGDRILLKDGVYNNAIIQFANTRGTKEKPVWFMAQTPGKVSFEGNSTLAFAGNYLIIAGFTWKNGGKGLKERSVISFRAGKQDAMYSTVQDCVIDDYNNDSLNTDNKWVSLFGQHNVLTRCLLKSKRNLGATVTVWLQPGVPARHLISYNYFLNRFNGPDADNGLESIRIGDSKTSFTEAHCIVAFNRFEACDGEIEIISNKSCHNSYLHNTFVESDGGLTLRHGNDCLCDGNFFDGTNKKLSYGIRFIGEGHAAINNYFYNLQGAPRQSFRAPVTLVNGLENTPINGYFQVRRAMISDNVFVNCDMPAIRIGVFSKRPGMTMGPDTVTINNNIIWDDAGKKGAVYESITAAAHADIQDNKVFGRSLEATEKGFIASDKKDINRSADSRWNYTGKMLIAIKSTAPAVTTAGADWVEPAIQRATQGSKYTYLKAAQAGPAWKY</sequence>
<accession>A0A3B7MQA7</accession>
<dbReference type="AlphaFoldDB" id="A0A3B7MQA7"/>
<dbReference type="InterPro" id="IPR011050">
    <property type="entry name" value="Pectin_lyase_fold/virulence"/>
</dbReference>
<dbReference type="Pfam" id="PF14592">
    <property type="entry name" value="Chondroitinas_B"/>
    <property type="match status" value="1"/>
</dbReference>
<dbReference type="CDD" id="cd14251">
    <property type="entry name" value="PL-6"/>
    <property type="match status" value="1"/>
</dbReference>
<keyword evidence="3" id="KW-1185">Reference proteome</keyword>
<dbReference type="InterPro" id="IPR039513">
    <property type="entry name" value="PL-6"/>
</dbReference>
<evidence type="ECO:0008006" key="4">
    <source>
        <dbReference type="Google" id="ProtNLM"/>
    </source>
</evidence>
<proteinExistence type="predicted"/>
<dbReference type="EMBL" id="CP032157">
    <property type="protein sequence ID" value="AXY75977.1"/>
    <property type="molecule type" value="Genomic_DNA"/>
</dbReference>
<dbReference type="InterPro" id="IPR012334">
    <property type="entry name" value="Pectin_lyas_fold"/>
</dbReference>